<keyword evidence="2" id="KW-1185">Reference proteome</keyword>
<dbReference type="EMBL" id="KN882015">
    <property type="protein sequence ID" value="KIY47077.1"/>
    <property type="molecule type" value="Genomic_DNA"/>
</dbReference>
<sequence length="292" mass="33873">MWTKYGTKPKPGELPYEDPELDEKVRRLRADTQHHEEILTKVAECCKKDHHHQDELCDSDYEAEWADLLTRWRFYQEKWHWNNYVKLAEKAHTRRFTMQSHINKAGVYSQMVLQGFMYTGAPLHIQNIFCMMCNVEEKLQVKLRFTLLLCIHTQVPVGLSLQVQARKFPNNCELSSRVNQLQTQELQLSSEHTDPKPKLNERCNENTICSQITLPNNVHKDLLQNDTEAGPLHSSRDSPWSVENLNDSNPDILRSAFGLAASSDEGHVIRTNKRNMITCKFKLHLGGGSFPY</sequence>
<name>A0A0D7A7S9_9AGAR</name>
<dbReference type="Proteomes" id="UP000054144">
    <property type="component" value="Unassembled WGS sequence"/>
</dbReference>
<dbReference type="AlphaFoldDB" id="A0A0D7A7S9"/>
<organism evidence="1 2">
    <name type="scientific">Fistulina hepatica ATCC 64428</name>
    <dbReference type="NCBI Taxonomy" id="1128425"/>
    <lineage>
        <taxon>Eukaryota</taxon>
        <taxon>Fungi</taxon>
        <taxon>Dikarya</taxon>
        <taxon>Basidiomycota</taxon>
        <taxon>Agaricomycotina</taxon>
        <taxon>Agaricomycetes</taxon>
        <taxon>Agaricomycetidae</taxon>
        <taxon>Agaricales</taxon>
        <taxon>Fistulinaceae</taxon>
        <taxon>Fistulina</taxon>
    </lineage>
</organism>
<reference evidence="1 2" key="1">
    <citation type="journal article" date="2015" name="Fungal Genet. Biol.">
        <title>Evolution of novel wood decay mechanisms in Agaricales revealed by the genome sequences of Fistulina hepatica and Cylindrobasidium torrendii.</title>
        <authorList>
            <person name="Floudas D."/>
            <person name="Held B.W."/>
            <person name="Riley R."/>
            <person name="Nagy L.G."/>
            <person name="Koehler G."/>
            <person name="Ransdell A.S."/>
            <person name="Younus H."/>
            <person name="Chow J."/>
            <person name="Chiniquy J."/>
            <person name="Lipzen A."/>
            <person name="Tritt A."/>
            <person name="Sun H."/>
            <person name="Haridas S."/>
            <person name="LaButti K."/>
            <person name="Ohm R.A."/>
            <person name="Kues U."/>
            <person name="Blanchette R.A."/>
            <person name="Grigoriev I.V."/>
            <person name="Minto R.E."/>
            <person name="Hibbett D.S."/>
        </authorList>
    </citation>
    <scope>NUCLEOTIDE SEQUENCE [LARGE SCALE GENOMIC DNA]</scope>
    <source>
        <strain evidence="1 2">ATCC 64428</strain>
    </source>
</reference>
<evidence type="ECO:0000313" key="1">
    <source>
        <dbReference type="EMBL" id="KIY47077.1"/>
    </source>
</evidence>
<evidence type="ECO:0000313" key="2">
    <source>
        <dbReference type="Proteomes" id="UP000054144"/>
    </source>
</evidence>
<proteinExistence type="predicted"/>
<accession>A0A0D7A7S9</accession>
<protein>
    <submittedName>
        <fullName evidence="1">Uncharacterized protein</fullName>
    </submittedName>
</protein>
<gene>
    <name evidence="1" type="ORF">FISHEDRAFT_59897</name>
</gene>